<dbReference type="EMBL" id="JPLY01000001">
    <property type="protein sequence ID" value="KFC23068.1"/>
    <property type="molecule type" value="Genomic_DNA"/>
</dbReference>
<gene>
    <name evidence="4" type="ORF">IO89_00165</name>
    <name evidence="3" type="ORF">IO89_17275</name>
</gene>
<evidence type="ECO:0000313" key="3">
    <source>
        <dbReference type="EMBL" id="KFC18599.1"/>
    </source>
</evidence>
<dbReference type="PANTHER" id="PTHR39201">
    <property type="entry name" value="EXPORTED PROTEIN-RELATED"/>
    <property type="match status" value="1"/>
</dbReference>
<accession>A0A085B804</accession>
<name>A0A085B804_9FLAO</name>
<dbReference type="AlphaFoldDB" id="A0A085B804"/>
<comment type="caution">
    <text evidence="3">The sequence shown here is derived from an EMBL/GenBank/DDBJ whole genome shotgun (WGS) entry which is preliminary data.</text>
</comment>
<dbReference type="OrthoDB" id="9806505at2"/>
<dbReference type="Pfam" id="PF12682">
    <property type="entry name" value="Flavodoxin_4"/>
    <property type="match status" value="1"/>
</dbReference>
<evidence type="ECO:0000313" key="4">
    <source>
        <dbReference type="EMBL" id="KFC23068.1"/>
    </source>
</evidence>
<dbReference type="InterPro" id="IPR008254">
    <property type="entry name" value="Flavodoxin/NO_synth"/>
</dbReference>
<dbReference type="eggNOG" id="COG0716">
    <property type="taxonomic scope" value="Bacteria"/>
</dbReference>
<reference evidence="3 5" key="1">
    <citation type="submission" date="2014-07" db="EMBL/GenBank/DDBJ databases">
        <title>Epilithonimonas lactis LMG 22401 Genome.</title>
        <authorList>
            <person name="Pipes S.E."/>
            <person name="Stropko S.J."/>
        </authorList>
    </citation>
    <scope>NUCLEOTIDE SEQUENCE [LARGE SCALE GENOMIC DNA]</scope>
    <source>
        <strain evidence="3 5">LMG 24401</strain>
    </source>
</reference>
<dbReference type="STRING" id="421072.SAMN04488097_2828"/>
<keyword evidence="1" id="KW-0732">Signal</keyword>
<dbReference type="Gene3D" id="3.40.50.360">
    <property type="match status" value="1"/>
</dbReference>
<evidence type="ECO:0000313" key="5">
    <source>
        <dbReference type="Proteomes" id="UP000028623"/>
    </source>
</evidence>
<dbReference type="PROSITE" id="PS51257">
    <property type="entry name" value="PROKAR_LIPOPROTEIN"/>
    <property type="match status" value="1"/>
</dbReference>
<dbReference type="Proteomes" id="UP000028623">
    <property type="component" value="Unassembled WGS sequence"/>
</dbReference>
<protein>
    <submittedName>
        <fullName evidence="3">Flavodoxin</fullName>
    </submittedName>
</protein>
<keyword evidence="5" id="KW-1185">Reference proteome</keyword>
<dbReference type="SUPFAM" id="SSF52218">
    <property type="entry name" value="Flavoproteins"/>
    <property type="match status" value="1"/>
</dbReference>
<dbReference type="PROSITE" id="PS50902">
    <property type="entry name" value="FLAVODOXIN_LIKE"/>
    <property type="match status" value="1"/>
</dbReference>
<evidence type="ECO:0000259" key="2">
    <source>
        <dbReference type="PROSITE" id="PS50902"/>
    </source>
</evidence>
<dbReference type="GO" id="GO:0010181">
    <property type="term" value="F:FMN binding"/>
    <property type="evidence" value="ECO:0007669"/>
    <property type="project" value="InterPro"/>
</dbReference>
<dbReference type="InterPro" id="IPR029039">
    <property type="entry name" value="Flavoprotein-like_sf"/>
</dbReference>
<evidence type="ECO:0000256" key="1">
    <source>
        <dbReference type="SAM" id="SignalP"/>
    </source>
</evidence>
<dbReference type="PANTHER" id="PTHR39201:SF1">
    <property type="entry name" value="FLAVODOXIN-LIKE DOMAIN-CONTAINING PROTEIN"/>
    <property type="match status" value="1"/>
</dbReference>
<proteinExistence type="predicted"/>
<dbReference type="EMBL" id="JPLY01000006">
    <property type="protein sequence ID" value="KFC18599.1"/>
    <property type="molecule type" value="Genomic_DNA"/>
</dbReference>
<organism evidence="3 5">
    <name type="scientific">Epilithonimonas lactis</name>
    <dbReference type="NCBI Taxonomy" id="421072"/>
    <lineage>
        <taxon>Bacteria</taxon>
        <taxon>Pseudomonadati</taxon>
        <taxon>Bacteroidota</taxon>
        <taxon>Flavobacteriia</taxon>
        <taxon>Flavobacteriales</taxon>
        <taxon>Weeksellaceae</taxon>
        <taxon>Chryseobacterium group</taxon>
        <taxon>Epilithonimonas</taxon>
    </lineage>
</organism>
<feature type="domain" description="Flavodoxin-like" evidence="2">
    <location>
        <begin position="40"/>
        <end position="206"/>
    </location>
</feature>
<feature type="chain" id="PRO_5010608761" evidence="1">
    <location>
        <begin position="25"/>
        <end position="214"/>
    </location>
</feature>
<sequence length="214" mass="24187">MKKLKNYSVWFCAVLFLLSSCSKAQESMSEKKEISKDKNVLIVYLSRTKNTKTVAEIIHQNVGGTLVELELQNPYPENYKSIVDQVAKENEANFLPPLKTKIEDIEKYDVIFLGFPTWGMQLPPPIKSFLSQNDFKGKTIIPFNTNAGYGIGSSFETVKKLAPNSKVLEGFTIRGGIERDGILFVMEGKKKVEAEKKVKEWMTKIGMSKIKPLN</sequence>
<feature type="signal peptide" evidence="1">
    <location>
        <begin position="1"/>
        <end position="24"/>
    </location>
</feature>